<sequence length="486" mass="54763">MAYSGRTISFKINLSKLQQTSIDFLLLIVKNFPTNALPTFGPVIFSSIRKLIEQNEFSGIVAIAYQCFGIIGCKVPQLIVNDMALLQETFDAIPLAPEEVSSAITDCLLNWLPGFRALNNVALNGVLEALISSYIVHESPKCRLVALKFVETLVKTPSLEFRWMLCRTCEDPRDEMRREAVRLLDLSVADPTTTPEFKDLVEFIHRKLNLQGAAGGVDFATVEAKKKKGTFADEVFHISALYLYANLQVACLLQPVSLTEADIFPRTSHYPVISRYLVSISEDHVEILHLFLEIILKANEAQPANVLIEIACLILHSGSGNLGHNYHTVVVASLERHLNSISRITVCAKLSELYSLILTDIERKKCLERCMGQFDNRDELQVQVPWLCAYLATQPHTDLTTGEINRIKAQLVNVIETFPAQQHFEAACGSLAELLRRAVFSLREAEKAITFKILAYIDVTWKLVLFDSYFFLIYELDGFFNHMTKK</sequence>
<dbReference type="InterPro" id="IPR016024">
    <property type="entry name" value="ARM-type_fold"/>
</dbReference>
<dbReference type="EMBL" id="ADBV01004394">
    <property type="protein sequence ID" value="EJW80562.1"/>
    <property type="molecule type" value="Genomic_DNA"/>
</dbReference>
<evidence type="ECO:0000313" key="3">
    <source>
        <dbReference type="Proteomes" id="UP000004810"/>
    </source>
</evidence>
<dbReference type="Pfam" id="PF13001">
    <property type="entry name" value="ECM29_N"/>
    <property type="match status" value="1"/>
</dbReference>
<protein>
    <recommendedName>
        <fullName evidence="1">Proteasome component Ecm29 N-terminal domain-containing protein</fullName>
    </recommendedName>
</protein>
<dbReference type="GO" id="GO:0043248">
    <property type="term" value="P:proteasome assembly"/>
    <property type="evidence" value="ECO:0007669"/>
    <property type="project" value="InterPro"/>
</dbReference>
<dbReference type="GO" id="GO:0060090">
    <property type="term" value="F:molecular adaptor activity"/>
    <property type="evidence" value="ECO:0007669"/>
    <property type="project" value="InterPro"/>
</dbReference>
<comment type="caution">
    <text evidence="2">The sequence shown here is derived from an EMBL/GenBank/DDBJ whole genome shotgun (WGS) entry which is preliminary data.</text>
</comment>
<dbReference type="InterPro" id="IPR024372">
    <property type="entry name" value="Ecm29_N"/>
</dbReference>
<evidence type="ECO:0000313" key="2">
    <source>
        <dbReference type="EMBL" id="EJW80562.1"/>
    </source>
</evidence>
<reference evidence="3" key="1">
    <citation type="submission" date="2012-08" db="EMBL/GenBank/DDBJ databases">
        <title>The Genome Sequence of Wuchereria bancrofti.</title>
        <authorList>
            <person name="Nutman T.B."/>
            <person name="Fink D.L."/>
            <person name="Russ C."/>
            <person name="Young S."/>
            <person name="Zeng Q."/>
            <person name="Koehrsen M."/>
            <person name="Alvarado L."/>
            <person name="Berlin A."/>
            <person name="Chapman S.B."/>
            <person name="Chen Z."/>
            <person name="Freedman E."/>
            <person name="Gellesch M."/>
            <person name="Goldberg J."/>
            <person name="Griggs A."/>
            <person name="Gujja S."/>
            <person name="Heilman E.R."/>
            <person name="Heiman D."/>
            <person name="Hepburn T."/>
            <person name="Howarth C."/>
            <person name="Jen D."/>
            <person name="Larson L."/>
            <person name="Lewis B."/>
            <person name="Mehta T."/>
            <person name="Park D."/>
            <person name="Pearson M."/>
            <person name="Roberts A."/>
            <person name="Saif S."/>
            <person name="Shea T."/>
            <person name="Shenoy N."/>
            <person name="Sisk P."/>
            <person name="Stolte C."/>
            <person name="Sykes S."/>
            <person name="Walk T."/>
            <person name="White J."/>
            <person name="Yandava C."/>
            <person name="Haas B."/>
            <person name="Henn M.R."/>
            <person name="Nusbaum C."/>
            <person name="Birren B."/>
        </authorList>
    </citation>
    <scope>NUCLEOTIDE SEQUENCE [LARGE SCALE GENOMIC DNA]</scope>
    <source>
        <strain evidence="3">NA</strain>
    </source>
</reference>
<evidence type="ECO:0000259" key="1">
    <source>
        <dbReference type="Pfam" id="PF13001"/>
    </source>
</evidence>
<organism evidence="2 3">
    <name type="scientific">Wuchereria bancrofti</name>
    <dbReference type="NCBI Taxonomy" id="6293"/>
    <lineage>
        <taxon>Eukaryota</taxon>
        <taxon>Metazoa</taxon>
        <taxon>Ecdysozoa</taxon>
        <taxon>Nematoda</taxon>
        <taxon>Chromadorea</taxon>
        <taxon>Rhabditida</taxon>
        <taxon>Spirurina</taxon>
        <taxon>Spiruromorpha</taxon>
        <taxon>Filarioidea</taxon>
        <taxon>Onchocercidae</taxon>
        <taxon>Wuchereria</taxon>
    </lineage>
</organism>
<dbReference type="Proteomes" id="UP000004810">
    <property type="component" value="Unassembled WGS sequence"/>
</dbReference>
<accession>J9ETX4</accession>
<dbReference type="SUPFAM" id="SSF48371">
    <property type="entry name" value="ARM repeat"/>
    <property type="match status" value="1"/>
</dbReference>
<proteinExistence type="predicted"/>
<name>J9ETX4_WUCBA</name>
<feature type="domain" description="Proteasome component Ecm29 N-terminal" evidence="1">
    <location>
        <begin position="13"/>
        <end position="164"/>
    </location>
</feature>
<gene>
    <name evidence="2" type="ORF">WUBG_08529</name>
</gene>
<dbReference type="AlphaFoldDB" id="J9ETX4"/>